<evidence type="ECO:0000256" key="2">
    <source>
        <dbReference type="SAM" id="SignalP"/>
    </source>
</evidence>
<sequence length="69" mass="7510">MPMLIRRLLRSRLLLAVALPLAARGAAAAGHRLESTRGPSSTSRALLQTSQFLAPRRRPRGLLGRVLGR</sequence>
<dbReference type="InParanoid" id="A0A420XJQ1"/>
<keyword evidence="4" id="KW-1185">Reference proteome</keyword>
<evidence type="ECO:0000256" key="1">
    <source>
        <dbReference type="SAM" id="MobiDB-lite"/>
    </source>
</evidence>
<accession>A0A420XJQ1</accession>
<reference evidence="3 4" key="1">
    <citation type="submission" date="2018-10" db="EMBL/GenBank/DDBJ databases">
        <title>Genomic Encyclopedia of Archaeal and Bacterial Type Strains, Phase II (KMG-II): from individual species to whole genera.</title>
        <authorList>
            <person name="Goeker M."/>
        </authorList>
    </citation>
    <scope>NUCLEOTIDE SEQUENCE [LARGE SCALE GENOMIC DNA]</scope>
    <source>
        <strain evidence="3 4">RP-AC37</strain>
    </source>
</reference>
<protein>
    <submittedName>
        <fullName evidence="3">Uncharacterized protein</fullName>
    </submittedName>
</protein>
<feature type="region of interest" description="Disordered" evidence="1">
    <location>
        <begin position="28"/>
        <end position="49"/>
    </location>
</feature>
<gene>
    <name evidence="3" type="ORF">CLV35_3888</name>
</gene>
<dbReference type="EMBL" id="RBWV01000017">
    <property type="protein sequence ID" value="RKS67981.1"/>
    <property type="molecule type" value="Genomic_DNA"/>
</dbReference>
<keyword evidence="2" id="KW-0732">Signal</keyword>
<feature type="compositionally biased region" description="Polar residues" evidence="1">
    <location>
        <begin position="37"/>
        <end position="49"/>
    </location>
</feature>
<organism evidence="3 4">
    <name type="scientific">Motilibacter peucedani</name>
    <dbReference type="NCBI Taxonomy" id="598650"/>
    <lineage>
        <taxon>Bacteria</taxon>
        <taxon>Bacillati</taxon>
        <taxon>Actinomycetota</taxon>
        <taxon>Actinomycetes</taxon>
        <taxon>Motilibacterales</taxon>
        <taxon>Motilibacteraceae</taxon>
        <taxon>Motilibacter</taxon>
    </lineage>
</organism>
<dbReference type="AlphaFoldDB" id="A0A420XJQ1"/>
<evidence type="ECO:0000313" key="4">
    <source>
        <dbReference type="Proteomes" id="UP000281955"/>
    </source>
</evidence>
<name>A0A420XJQ1_9ACTN</name>
<dbReference type="RefSeq" id="WP_121195122.1">
    <property type="nucleotide sequence ID" value="NZ_RBWV01000017.1"/>
</dbReference>
<feature type="chain" id="PRO_5019221412" evidence="2">
    <location>
        <begin position="29"/>
        <end position="69"/>
    </location>
</feature>
<dbReference type="Proteomes" id="UP000281955">
    <property type="component" value="Unassembled WGS sequence"/>
</dbReference>
<evidence type="ECO:0000313" key="3">
    <source>
        <dbReference type="EMBL" id="RKS67981.1"/>
    </source>
</evidence>
<feature type="signal peptide" evidence="2">
    <location>
        <begin position="1"/>
        <end position="28"/>
    </location>
</feature>
<proteinExistence type="predicted"/>
<comment type="caution">
    <text evidence="3">The sequence shown here is derived from an EMBL/GenBank/DDBJ whole genome shotgun (WGS) entry which is preliminary data.</text>
</comment>